<sequence>MISTLGVETMGSYRYLPTTVAEGELGCQVVSSVPNAPRSIHNWTYGGVATTERSIIVVLRGYKARNCKTGCSPSAHYGGNRGRQYDSGTPFRYQAKPSRRPTKKA</sequence>
<organism evidence="1 2">
    <name type="scientific">Auriscalpium vulgare</name>
    <dbReference type="NCBI Taxonomy" id="40419"/>
    <lineage>
        <taxon>Eukaryota</taxon>
        <taxon>Fungi</taxon>
        <taxon>Dikarya</taxon>
        <taxon>Basidiomycota</taxon>
        <taxon>Agaricomycotina</taxon>
        <taxon>Agaricomycetes</taxon>
        <taxon>Russulales</taxon>
        <taxon>Auriscalpiaceae</taxon>
        <taxon>Auriscalpium</taxon>
    </lineage>
</organism>
<keyword evidence="2" id="KW-1185">Reference proteome</keyword>
<dbReference type="EMBL" id="MU275974">
    <property type="protein sequence ID" value="KAI0044696.1"/>
    <property type="molecule type" value="Genomic_DNA"/>
</dbReference>
<protein>
    <submittedName>
        <fullName evidence="1">Uncharacterized protein</fullName>
    </submittedName>
</protein>
<proteinExistence type="predicted"/>
<reference evidence="1" key="2">
    <citation type="journal article" date="2022" name="New Phytol.">
        <title>Evolutionary transition to the ectomycorrhizal habit in the genomes of a hyperdiverse lineage of mushroom-forming fungi.</title>
        <authorList>
            <person name="Looney B."/>
            <person name="Miyauchi S."/>
            <person name="Morin E."/>
            <person name="Drula E."/>
            <person name="Courty P.E."/>
            <person name="Kohler A."/>
            <person name="Kuo A."/>
            <person name="LaButti K."/>
            <person name="Pangilinan J."/>
            <person name="Lipzen A."/>
            <person name="Riley R."/>
            <person name="Andreopoulos W."/>
            <person name="He G."/>
            <person name="Johnson J."/>
            <person name="Nolan M."/>
            <person name="Tritt A."/>
            <person name="Barry K.W."/>
            <person name="Grigoriev I.V."/>
            <person name="Nagy L.G."/>
            <person name="Hibbett D."/>
            <person name="Henrissat B."/>
            <person name="Matheny P.B."/>
            <person name="Labbe J."/>
            <person name="Martin F.M."/>
        </authorList>
    </citation>
    <scope>NUCLEOTIDE SEQUENCE</scope>
    <source>
        <strain evidence="1">FP105234-sp</strain>
    </source>
</reference>
<reference evidence="1" key="1">
    <citation type="submission" date="2021-02" db="EMBL/GenBank/DDBJ databases">
        <authorList>
            <consortium name="DOE Joint Genome Institute"/>
            <person name="Ahrendt S."/>
            <person name="Looney B.P."/>
            <person name="Miyauchi S."/>
            <person name="Morin E."/>
            <person name="Drula E."/>
            <person name="Courty P.E."/>
            <person name="Chicoki N."/>
            <person name="Fauchery L."/>
            <person name="Kohler A."/>
            <person name="Kuo A."/>
            <person name="Labutti K."/>
            <person name="Pangilinan J."/>
            <person name="Lipzen A."/>
            <person name="Riley R."/>
            <person name="Andreopoulos W."/>
            <person name="He G."/>
            <person name="Johnson J."/>
            <person name="Barry K.W."/>
            <person name="Grigoriev I.V."/>
            <person name="Nagy L."/>
            <person name="Hibbett D."/>
            <person name="Henrissat B."/>
            <person name="Matheny P.B."/>
            <person name="Labbe J."/>
            <person name="Martin F."/>
        </authorList>
    </citation>
    <scope>NUCLEOTIDE SEQUENCE</scope>
    <source>
        <strain evidence="1">FP105234-sp</strain>
    </source>
</reference>
<accession>A0ACB8RKE9</accession>
<evidence type="ECO:0000313" key="1">
    <source>
        <dbReference type="EMBL" id="KAI0044696.1"/>
    </source>
</evidence>
<name>A0ACB8RKE9_9AGAM</name>
<gene>
    <name evidence="1" type="ORF">FA95DRAFT_225395</name>
</gene>
<evidence type="ECO:0000313" key="2">
    <source>
        <dbReference type="Proteomes" id="UP000814033"/>
    </source>
</evidence>
<dbReference type="Proteomes" id="UP000814033">
    <property type="component" value="Unassembled WGS sequence"/>
</dbReference>
<comment type="caution">
    <text evidence="1">The sequence shown here is derived from an EMBL/GenBank/DDBJ whole genome shotgun (WGS) entry which is preliminary data.</text>
</comment>